<keyword evidence="1" id="KW-0134">Cell wall</keyword>
<reference evidence="10 11" key="1">
    <citation type="submission" date="2021-03" db="EMBL/GenBank/DDBJ databases">
        <authorList>
            <person name="Gilmore M.S."/>
            <person name="Schwartzman J."/>
            <person name="Van Tyne D."/>
            <person name="Martin M."/>
            <person name="Earl A.M."/>
            <person name="Manson A.L."/>
            <person name="Straub T."/>
            <person name="Salamzade R."/>
            <person name="Saavedra J."/>
            <person name="Lebreton F."/>
            <person name="Prichula J."/>
            <person name="Schaufler K."/>
            <person name="Gaca A."/>
            <person name="Sgardioli B."/>
            <person name="Wagenaar J."/>
            <person name="Strong T."/>
        </authorList>
    </citation>
    <scope>NUCLEOTIDE SEQUENCE [LARGE SCALE GENOMIC DNA]</scope>
    <source>
        <strain evidence="10 11">DIV2402</strain>
    </source>
</reference>
<evidence type="ECO:0000259" key="9">
    <source>
        <dbReference type="PROSITE" id="PS50847"/>
    </source>
</evidence>
<dbReference type="InterPro" id="IPR008964">
    <property type="entry name" value="Invasin/intimin_cell_adhesion"/>
</dbReference>
<dbReference type="Gene3D" id="1.20.1270.90">
    <property type="entry name" value="AF1782-like"/>
    <property type="match status" value="2"/>
</dbReference>
<feature type="coiled-coil region" evidence="5">
    <location>
        <begin position="362"/>
        <end position="392"/>
    </location>
</feature>
<dbReference type="Gene3D" id="1.20.1270.70">
    <property type="entry name" value="Designed single chain three-helix bundle"/>
    <property type="match status" value="3"/>
</dbReference>
<keyword evidence="4" id="KW-0572">Peptidoglycan-anchor</keyword>
<evidence type="ECO:0000256" key="7">
    <source>
        <dbReference type="SAM" id="Phobius"/>
    </source>
</evidence>
<evidence type="ECO:0000256" key="4">
    <source>
        <dbReference type="ARBA" id="ARBA00023088"/>
    </source>
</evidence>
<accession>A0ABZ2SRQ6</accession>
<organism evidence="10 11">
    <name type="scientific">Candidatus Enterococcus lowellii</name>
    <dbReference type="NCBI Taxonomy" id="2230877"/>
    <lineage>
        <taxon>Bacteria</taxon>
        <taxon>Bacillati</taxon>
        <taxon>Bacillota</taxon>
        <taxon>Bacilli</taxon>
        <taxon>Lactobacillales</taxon>
        <taxon>Enterococcaceae</taxon>
        <taxon>Enterococcus</taxon>
    </lineage>
</organism>
<evidence type="ECO:0000256" key="5">
    <source>
        <dbReference type="SAM" id="Coils"/>
    </source>
</evidence>
<protein>
    <recommendedName>
        <fullName evidence="9">Gram-positive cocci surface proteins LPxTG domain-containing protein</fullName>
    </recommendedName>
</protein>
<feature type="coiled-coil region" evidence="5">
    <location>
        <begin position="449"/>
        <end position="523"/>
    </location>
</feature>
<dbReference type="Gene3D" id="2.60.40.1080">
    <property type="match status" value="1"/>
</dbReference>
<dbReference type="EMBL" id="CP147251">
    <property type="protein sequence ID" value="WYJ78232.1"/>
    <property type="molecule type" value="Genomic_DNA"/>
</dbReference>
<dbReference type="RefSeq" id="WP_207941609.1">
    <property type="nucleotide sequence ID" value="NZ_CP147251.1"/>
</dbReference>
<feature type="signal peptide" evidence="8">
    <location>
        <begin position="1"/>
        <end position="30"/>
    </location>
</feature>
<keyword evidence="7" id="KW-1133">Transmembrane helix</keyword>
<feature type="region of interest" description="Disordered" evidence="6">
    <location>
        <begin position="603"/>
        <end position="637"/>
    </location>
</feature>
<keyword evidence="5" id="KW-0175">Coiled coil</keyword>
<evidence type="ECO:0000313" key="10">
    <source>
        <dbReference type="EMBL" id="WYJ78232.1"/>
    </source>
</evidence>
<proteinExistence type="predicted"/>
<feature type="domain" description="Gram-positive cocci surface proteins LPxTG" evidence="9">
    <location>
        <begin position="640"/>
        <end position="675"/>
    </location>
</feature>
<keyword evidence="7" id="KW-0812">Transmembrane</keyword>
<evidence type="ECO:0000313" key="11">
    <source>
        <dbReference type="Proteomes" id="UP000664701"/>
    </source>
</evidence>
<name>A0ABZ2SRQ6_9ENTE</name>
<gene>
    <name evidence="10" type="ORF">DOK78_002889</name>
</gene>
<dbReference type="Pfam" id="PF02368">
    <property type="entry name" value="Big_2"/>
    <property type="match status" value="1"/>
</dbReference>
<reference evidence="10 11" key="2">
    <citation type="submission" date="2024-03" db="EMBL/GenBank/DDBJ databases">
        <title>The Genome Sequence of Enterococcus sp. DIV2402.</title>
        <authorList>
            <consortium name="The Broad Institute Genomics Platform"/>
            <consortium name="The Broad Institute Microbial Omics Core"/>
            <consortium name="The Broad Institute Genomic Center for Infectious Diseases"/>
            <person name="Earl A."/>
            <person name="Manson A."/>
            <person name="Gilmore M."/>
            <person name="Schwartman J."/>
            <person name="Shea T."/>
            <person name="Abouelleil A."/>
            <person name="Cao P."/>
            <person name="Chapman S."/>
            <person name="Cusick C."/>
            <person name="Young S."/>
            <person name="Neafsey D."/>
            <person name="Nusbaum C."/>
            <person name="Birren B."/>
        </authorList>
    </citation>
    <scope>NUCLEOTIDE SEQUENCE [LARGE SCALE GENOMIC DNA]</scope>
    <source>
        <strain evidence="10 11">DIV2402</strain>
    </source>
</reference>
<dbReference type="NCBIfam" id="TIGR01167">
    <property type="entry name" value="LPXTG_anchor"/>
    <property type="match status" value="1"/>
</dbReference>
<dbReference type="PROSITE" id="PS50847">
    <property type="entry name" value="GRAM_POS_ANCHORING"/>
    <property type="match status" value="1"/>
</dbReference>
<feature type="compositionally biased region" description="Low complexity" evidence="6">
    <location>
        <begin position="603"/>
        <end position="619"/>
    </location>
</feature>
<dbReference type="Proteomes" id="UP000664701">
    <property type="component" value="Chromosome"/>
</dbReference>
<dbReference type="SUPFAM" id="SSF49373">
    <property type="entry name" value="Invasin/intimin cell-adhesion fragments"/>
    <property type="match status" value="1"/>
</dbReference>
<keyword evidence="3 8" id="KW-0732">Signal</keyword>
<sequence length="675" mass="74558">MKKLSYQLVFKASLFTLFVPLLFAGSIALAEEGTTSAVDTTTEELVEQKTSAPTALKLSTHALTIRLNETQQIQATVSPEDADNQQISWTSANEQVASVTNGLVEGIKAGTTTITATVNGITETVQVTVTDPVIELTDQQSTIRVSGATSVLTKEATLKVETMKEDTEIYKRVKEATNGQFLLVDIQLLNKLGESMQPNGTVKVQLPIPKDYQQEKVNVYTYDDKMNKLTEVKGSIEGAYYTFETTHFSYYALVEEVDTQALTEAIQKATALSQTDYTKASWTIVTNALGVAQDAVENAQSQATVDQATNDLNQALNTLERKPDKAALQQAVTKGQKLKKDNYQASSWQTFQEKLTQAATVLTDENATKQEIEQALKYLQEAQNNLKTQDKTKLVTAINQAEELVKKDYTEKTWTTVVDALKQAKKVATDENATQTAINEATETLNTAIKKLENKDTSSKAEKQKLTEAIKKAEKLVEEHYTEETWKVFSEKLATAKKVAADVNATQQKIDKALKELTTAQKDLIAAIDKEALGDLIDKALKLKASDFDTKTWANLQNSLEEAQAIFGDAKATVNDIAESFKKLKADIAALKAARNTNTSNRARNNLTRTSSTNRRTSTFRLPKRTSTTDPTTYRKHSFLPRTGEQFSAYLPIIGGVLIVAGVIVYIRRRKNKTN</sequence>
<evidence type="ECO:0000256" key="6">
    <source>
        <dbReference type="SAM" id="MobiDB-lite"/>
    </source>
</evidence>
<dbReference type="InterPro" id="IPR019931">
    <property type="entry name" value="LPXTG_anchor"/>
</dbReference>
<dbReference type="SMART" id="SM00635">
    <property type="entry name" value="BID_2"/>
    <property type="match status" value="1"/>
</dbReference>
<dbReference type="Pfam" id="PF07554">
    <property type="entry name" value="FIVAR"/>
    <property type="match status" value="5"/>
</dbReference>
<dbReference type="Pfam" id="PF00746">
    <property type="entry name" value="Gram_pos_anchor"/>
    <property type="match status" value="1"/>
</dbReference>
<evidence type="ECO:0000256" key="1">
    <source>
        <dbReference type="ARBA" id="ARBA00022512"/>
    </source>
</evidence>
<evidence type="ECO:0000256" key="2">
    <source>
        <dbReference type="ARBA" id="ARBA00022525"/>
    </source>
</evidence>
<keyword evidence="11" id="KW-1185">Reference proteome</keyword>
<evidence type="ECO:0000256" key="3">
    <source>
        <dbReference type="ARBA" id="ARBA00022729"/>
    </source>
</evidence>
<dbReference type="InterPro" id="IPR003343">
    <property type="entry name" value="Big_2"/>
</dbReference>
<keyword evidence="7" id="KW-0472">Membrane</keyword>
<evidence type="ECO:0000256" key="8">
    <source>
        <dbReference type="SAM" id="SignalP"/>
    </source>
</evidence>
<feature type="chain" id="PRO_5045703092" description="Gram-positive cocci surface proteins LPxTG domain-containing protein" evidence="8">
    <location>
        <begin position="31"/>
        <end position="675"/>
    </location>
</feature>
<keyword evidence="2" id="KW-0964">Secreted</keyword>
<feature type="transmembrane region" description="Helical" evidence="7">
    <location>
        <begin position="647"/>
        <end position="667"/>
    </location>
</feature>